<dbReference type="Pfam" id="PF02487">
    <property type="entry name" value="CLN3"/>
    <property type="match status" value="1"/>
</dbReference>
<feature type="transmembrane region" description="Helical" evidence="7">
    <location>
        <begin position="222"/>
        <end position="241"/>
    </location>
</feature>
<feature type="transmembrane region" description="Helical" evidence="7">
    <location>
        <begin position="321"/>
        <end position="344"/>
    </location>
</feature>
<dbReference type="STRING" id="65357.A0A024GI41"/>
<keyword evidence="6 7" id="KW-0472">Membrane</keyword>
<dbReference type="InParanoid" id="A0A024GI41"/>
<dbReference type="GO" id="GO:0051453">
    <property type="term" value="P:regulation of intracellular pH"/>
    <property type="evidence" value="ECO:0007669"/>
    <property type="project" value="TreeGrafter"/>
</dbReference>
<keyword evidence="9" id="KW-1185">Reference proteome</keyword>
<dbReference type="EMBL" id="CAIX01000120">
    <property type="protein sequence ID" value="CCI46197.1"/>
    <property type="molecule type" value="Genomic_DNA"/>
</dbReference>
<comment type="similarity">
    <text evidence="2 7">Belongs to the battenin family.</text>
</comment>
<dbReference type="AlphaFoldDB" id="A0A024GI41"/>
<feature type="transmembrane region" description="Helical" evidence="7">
    <location>
        <begin position="18"/>
        <end position="36"/>
    </location>
</feature>
<comment type="subcellular location">
    <subcellularLocation>
        <location evidence="1">Endomembrane system</location>
        <topology evidence="1">Multi-pass membrane protein</topology>
    </subcellularLocation>
</comment>
<comment type="caution">
    <text evidence="8">The sequence shown here is derived from an EMBL/GenBank/DDBJ whole genome shotgun (WGS) entry which is preliminary data.</text>
</comment>
<evidence type="ECO:0000256" key="3">
    <source>
        <dbReference type="ARBA" id="ARBA00022448"/>
    </source>
</evidence>
<dbReference type="OrthoDB" id="5965864at2759"/>
<evidence type="ECO:0000256" key="2">
    <source>
        <dbReference type="ARBA" id="ARBA00007467"/>
    </source>
</evidence>
<dbReference type="InterPro" id="IPR036259">
    <property type="entry name" value="MFS_trans_sf"/>
</dbReference>
<keyword evidence="4 7" id="KW-0812">Transmembrane</keyword>
<dbReference type="SUPFAM" id="SSF103473">
    <property type="entry name" value="MFS general substrate transporter"/>
    <property type="match status" value="1"/>
</dbReference>
<evidence type="ECO:0000313" key="9">
    <source>
        <dbReference type="Proteomes" id="UP000053237"/>
    </source>
</evidence>
<dbReference type="InterPro" id="IPR003492">
    <property type="entry name" value="Battenin_disease_Cln3"/>
</dbReference>
<evidence type="ECO:0000256" key="7">
    <source>
        <dbReference type="RuleBase" id="RU361113"/>
    </source>
</evidence>
<keyword evidence="3" id="KW-0813">Transport</keyword>
<accession>A0A024GI41</accession>
<organism evidence="8 9">
    <name type="scientific">Albugo candida</name>
    <dbReference type="NCBI Taxonomy" id="65357"/>
    <lineage>
        <taxon>Eukaryota</taxon>
        <taxon>Sar</taxon>
        <taxon>Stramenopiles</taxon>
        <taxon>Oomycota</taxon>
        <taxon>Peronosporomycetes</taxon>
        <taxon>Albuginales</taxon>
        <taxon>Albuginaceae</taxon>
        <taxon>Albugo</taxon>
    </lineage>
</organism>
<feature type="transmembrane region" description="Helical" evidence="7">
    <location>
        <begin position="293"/>
        <end position="315"/>
    </location>
</feature>
<dbReference type="Proteomes" id="UP000053237">
    <property type="component" value="Unassembled WGS sequence"/>
</dbReference>
<sequence>MTGLEAFKAGKEESRNLVAFWSLGFLNNIGYVIILASAQDIVSDGVGLVYFFDIFPALLVKLIGPYWFHLISYRERTFLGAGCMLTSFLLLAFGSSLWLQLLGIAFSGLQSGMMEPTYLAMASFYHSRKCLTCWASGTGLAGVGGYVWIALFRMGLGWTFTTTLLLACIFPFLYAMIFFGILDTSKLSIQPSRCRAAEHNYQLVGKNNTNRAAEFHTFRAKLSVTISLWPYILPLLLVYFAEYTMQSGVWSSIGFPITNPIARAKFYSTAGLMYQFGVFLARSTGGIWQASMSTLFVFAFLQVFLLVFFVSVAIWHFWYNWSLLCFTFMAGILGGSVYVNAYTLLASQAKPDWVEFALSATSIGDTFGVILADIAGFFLQRYLFAANGLPSRRTSFL</sequence>
<name>A0A024GI41_9STRA</name>
<dbReference type="PRINTS" id="PR01315">
    <property type="entry name" value="BATTENIN"/>
</dbReference>
<evidence type="ECO:0000256" key="1">
    <source>
        <dbReference type="ARBA" id="ARBA00004127"/>
    </source>
</evidence>
<protein>
    <recommendedName>
        <fullName evidence="10">Protein BTN</fullName>
    </recommendedName>
</protein>
<dbReference type="GO" id="GO:0012505">
    <property type="term" value="C:endomembrane system"/>
    <property type="evidence" value="ECO:0007669"/>
    <property type="project" value="UniProtKB-SubCell"/>
</dbReference>
<reference evidence="8 9" key="1">
    <citation type="submission" date="2012-05" db="EMBL/GenBank/DDBJ databases">
        <title>Recombination and specialization in a pathogen metapopulation.</title>
        <authorList>
            <person name="Gardiner A."/>
            <person name="Kemen E."/>
            <person name="Schultz-Larsen T."/>
            <person name="MacLean D."/>
            <person name="Van Oosterhout C."/>
            <person name="Jones J.D.G."/>
        </authorList>
    </citation>
    <scope>NUCLEOTIDE SEQUENCE [LARGE SCALE GENOMIC DNA]</scope>
    <source>
        <strain evidence="8 9">Ac Nc2</strain>
    </source>
</reference>
<dbReference type="GO" id="GO:0016020">
    <property type="term" value="C:membrane"/>
    <property type="evidence" value="ECO:0007669"/>
    <property type="project" value="UniProtKB-UniRule"/>
</dbReference>
<evidence type="ECO:0008006" key="10">
    <source>
        <dbReference type="Google" id="ProtNLM"/>
    </source>
</evidence>
<dbReference type="PANTHER" id="PTHR10981">
    <property type="entry name" value="BATTENIN"/>
    <property type="match status" value="1"/>
</dbReference>
<evidence type="ECO:0000256" key="5">
    <source>
        <dbReference type="ARBA" id="ARBA00022989"/>
    </source>
</evidence>
<gene>
    <name evidence="8" type="ORF">BN9_071260</name>
</gene>
<dbReference type="Gene3D" id="1.20.1250.20">
    <property type="entry name" value="MFS general substrate transporter like domains"/>
    <property type="match status" value="1"/>
</dbReference>
<feature type="transmembrane region" description="Helical" evidence="7">
    <location>
        <begin position="48"/>
        <end position="68"/>
    </location>
</feature>
<dbReference type="PANTHER" id="PTHR10981:SF0">
    <property type="entry name" value="BATTENIN"/>
    <property type="match status" value="1"/>
</dbReference>
<feature type="transmembrane region" description="Helical" evidence="7">
    <location>
        <begin position="157"/>
        <end position="182"/>
    </location>
</feature>
<dbReference type="GO" id="GO:0005773">
    <property type="term" value="C:vacuole"/>
    <property type="evidence" value="ECO:0007669"/>
    <property type="project" value="TreeGrafter"/>
</dbReference>
<evidence type="ECO:0000313" key="8">
    <source>
        <dbReference type="EMBL" id="CCI46197.1"/>
    </source>
</evidence>
<feature type="transmembrane region" description="Helical" evidence="7">
    <location>
        <begin position="356"/>
        <end position="379"/>
    </location>
</feature>
<feature type="transmembrane region" description="Helical" evidence="7">
    <location>
        <begin position="88"/>
        <end position="109"/>
    </location>
</feature>
<evidence type="ECO:0000256" key="4">
    <source>
        <dbReference type="ARBA" id="ARBA00022692"/>
    </source>
</evidence>
<proteinExistence type="inferred from homology"/>
<keyword evidence="5 7" id="KW-1133">Transmembrane helix</keyword>
<feature type="transmembrane region" description="Helical" evidence="7">
    <location>
        <begin position="130"/>
        <end position="151"/>
    </location>
</feature>
<evidence type="ECO:0000256" key="6">
    <source>
        <dbReference type="ARBA" id="ARBA00023136"/>
    </source>
</evidence>